<keyword evidence="4 5" id="KW-0472">Membrane</keyword>
<reference evidence="7 8" key="1">
    <citation type="submission" date="2017-08" db="EMBL/GenBank/DDBJ databases">
        <title>Infants hospitalized years apart are colonized by the same room-sourced microbial strains.</title>
        <authorList>
            <person name="Brooks B."/>
            <person name="Olm M.R."/>
            <person name="Firek B.A."/>
            <person name="Baker R."/>
            <person name="Thomas B.C."/>
            <person name="Morowitz M.J."/>
            <person name="Banfield J.F."/>
        </authorList>
    </citation>
    <scope>NUCLEOTIDE SEQUENCE [LARGE SCALE GENOMIC DNA]</scope>
    <source>
        <strain evidence="7">S2_005_003_R2_41</strain>
    </source>
</reference>
<comment type="caution">
    <text evidence="7">The sequence shown here is derived from an EMBL/GenBank/DDBJ whole genome shotgun (WGS) entry which is preliminary data.</text>
</comment>
<dbReference type="InterPro" id="IPR049453">
    <property type="entry name" value="Memb_transporter_dom"/>
</dbReference>
<protein>
    <submittedName>
        <fullName evidence="7">FUSC family protein</fullName>
    </submittedName>
</protein>
<feature type="domain" description="Integral membrane bound transporter" evidence="6">
    <location>
        <begin position="26"/>
        <end position="151"/>
    </location>
</feature>
<evidence type="ECO:0000256" key="3">
    <source>
        <dbReference type="ARBA" id="ARBA00022989"/>
    </source>
</evidence>
<dbReference type="AlphaFoldDB" id="A0A2W5PPL5"/>
<evidence type="ECO:0000256" key="1">
    <source>
        <dbReference type="ARBA" id="ARBA00004141"/>
    </source>
</evidence>
<name>A0A2W5PPL5_VARPD</name>
<evidence type="ECO:0000256" key="2">
    <source>
        <dbReference type="ARBA" id="ARBA00022692"/>
    </source>
</evidence>
<keyword evidence="2 5" id="KW-0812">Transmembrane</keyword>
<dbReference type="EMBL" id="QFPP01000437">
    <property type="protein sequence ID" value="PZQ66259.1"/>
    <property type="molecule type" value="Genomic_DNA"/>
</dbReference>
<gene>
    <name evidence="7" type="ORF">DI563_24090</name>
</gene>
<comment type="subcellular location">
    <subcellularLocation>
        <location evidence="1">Membrane</location>
        <topology evidence="1">Multi-pass membrane protein</topology>
    </subcellularLocation>
</comment>
<evidence type="ECO:0000313" key="7">
    <source>
        <dbReference type="EMBL" id="PZQ66259.1"/>
    </source>
</evidence>
<feature type="transmembrane region" description="Helical" evidence="5">
    <location>
        <begin position="135"/>
        <end position="158"/>
    </location>
</feature>
<evidence type="ECO:0000256" key="4">
    <source>
        <dbReference type="ARBA" id="ARBA00023136"/>
    </source>
</evidence>
<evidence type="ECO:0000259" key="6">
    <source>
        <dbReference type="Pfam" id="PF13515"/>
    </source>
</evidence>
<feature type="non-terminal residue" evidence="7">
    <location>
        <position position="264"/>
    </location>
</feature>
<evidence type="ECO:0000256" key="5">
    <source>
        <dbReference type="SAM" id="Phobius"/>
    </source>
</evidence>
<accession>A0A2W5PPL5</accession>
<keyword evidence="3 5" id="KW-1133">Transmembrane helix</keyword>
<evidence type="ECO:0000313" key="8">
    <source>
        <dbReference type="Proteomes" id="UP000249135"/>
    </source>
</evidence>
<organism evidence="7 8">
    <name type="scientific">Variovorax paradoxus</name>
    <dbReference type="NCBI Taxonomy" id="34073"/>
    <lineage>
        <taxon>Bacteria</taxon>
        <taxon>Pseudomonadati</taxon>
        <taxon>Pseudomonadota</taxon>
        <taxon>Betaproteobacteria</taxon>
        <taxon>Burkholderiales</taxon>
        <taxon>Comamonadaceae</taxon>
        <taxon>Variovorax</taxon>
    </lineage>
</organism>
<proteinExistence type="predicted"/>
<dbReference type="Pfam" id="PF13515">
    <property type="entry name" value="FUSC_2"/>
    <property type="match status" value="1"/>
</dbReference>
<feature type="transmembrane region" description="Helical" evidence="5">
    <location>
        <begin position="67"/>
        <end position="84"/>
    </location>
</feature>
<dbReference type="GO" id="GO:0016020">
    <property type="term" value="C:membrane"/>
    <property type="evidence" value="ECO:0007669"/>
    <property type="project" value="UniProtKB-SubCell"/>
</dbReference>
<feature type="transmembrane region" description="Helical" evidence="5">
    <location>
        <begin position="12"/>
        <end position="34"/>
    </location>
</feature>
<dbReference type="Proteomes" id="UP000249135">
    <property type="component" value="Unassembled WGS sequence"/>
</dbReference>
<sequence>MQARAMSPSDAADWTHAAQLGAAVGLAWGASALLHLPEGFWAVMSALIVLRPTAGATLGAGWDRIRGTLAGTLLGLAGVALRHVHGFDGTSTTLGLVGLLAAASALLPWLRSAPITALIVLGSGGMAQHSALQVAALRAVEIGIGVGVGLLLSFASLWQAPARRFDAACAQLLRRIADQVRRDFAAPPPDAEEGERRTVALRAELRALAVLAIGAQREARMAGWLRRRPVQGDPVRMARIAARTLHDATAFTRHAALRRPDEPH</sequence>
<feature type="transmembrane region" description="Helical" evidence="5">
    <location>
        <begin position="96"/>
        <end position="123"/>
    </location>
</feature>